<dbReference type="RefSeq" id="WP_138728714.1">
    <property type="nucleotide sequence ID" value="NZ_SRMP02000034.1"/>
</dbReference>
<comment type="caution">
    <text evidence="1">The sequence shown here is derived from an EMBL/GenBank/DDBJ whole genome shotgun (WGS) entry which is preliminary data.</text>
</comment>
<evidence type="ECO:0000313" key="1">
    <source>
        <dbReference type="EMBL" id="MFN0292964.1"/>
    </source>
</evidence>
<keyword evidence="2" id="KW-1185">Reference proteome</keyword>
<name>A0ABW9JMS1_9SPHI</name>
<protein>
    <submittedName>
        <fullName evidence="1">Uncharacterized protein</fullName>
    </submittedName>
</protein>
<evidence type="ECO:0000313" key="2">
    <source>
        <dbReference type="Proteomes" id="UP001517367"/>
    </source>
</evidence>
<proteinExistence type="predicted"/>
<dbReference type="EMBL" id="SRMP02000034">
    <property type="protein sequence ID" value="MFN0292964.1"/>
    <property type="molecule type" value="Genomic_DNA"/>
</dbReference>
<gene>
    <name evidence="1" type="ORF">E5L68_016320</name>
</gene>
<reference evidence="1 2" key="1">
    <citation type="submission" date="2024-12" db="EMBL/GenBank/DDBJ databases">
        <authorList>
            <person name="Hu S."/>
        </authorList>
    </citation>
    <scope>NUCLEOTIDE SEQUENCE [LARGE SCALE GENOMIC DNA]</scope>
    <source>
        <strain evidence="1 2">P-25</strain>
    </source>
</reference>
<accession>A0ABW9JMS1</accession>
<organism evidence="1 2">
    <name type="scientific">Pedobacter helvus</name>
    <dbReference type="NCBI Taxonomy" id="2563444"/>
    <lineage>
        <taxon>Bacteria</taxon>
        <taxon>Pseudomonadati</taxon>
        <taxon>Bacteroidota</taxon>
        <taxon>Sphingobacteriia</taxon>
        <taxon>Sphingobacteriales</taxon>
        <taxon>Sphingobacteriaceae</taxon>
        <taxon>Pedobacter</taxon>
    </lineage>
</organism>
<dbReference type="Proteomes" id="UP001517367">
    <property type="component" value="Unassembled WGS sequence"/>
</dbReference>
<sequence>MQPFDLELNNINYAVFPEGNETYTIYKNGKEYLQIQKDDGEQWIKFDGETGTPIFEIDEEVNTLGKLIEAYKEEPEEEEEDEEEN</sequence>